<organism evidence="1">
    <name type="scientific">virus sp. ctmTa7</name>
    <dbReference type="NCBI Taxonomy" id="2828255"/>
    <lineage>
        <taxon>Viruses</taxon>
    </lineage>
</organism>
<proteinExistence type="predicted"/>
<evidence type="ECO:0000313" key="1">
    <source>
        <dbReference type="EMBL" id="DAE28871.1"/>
    </source>
</evidence>
<protein>
    <submittedName>
        <fullName evidence="1">Uncharacterized protein</fullName>
    </submittedName>
</protein>
<accession>A0A8S5RBZ3</accession>
<name>A0A8S5RBZ3_9VIRU</name>
<reference evidence="1" key="1">
    <citation type="journal article" date="2021" name="Proc. Natl. Acad. Sci. U.S.A.">
        <title>A Catalog of Tens of Thousands of Viruses from Human Metagenomes Reveals Hidden Associations with Chronic Diseases.</title>
        <authorList>
            <person name="Tisza M.J."/>
            <person name="Buck C.B."/>
        </authorList>
    </citation>
    <scope>NUCLEOTIDE SEQUENCE</scope>
    <source>
        <strain evidence="1">CtmTa7</strain>
    </source>
</reference>
<sequence length="52" mass="6121">MTIQSLFTRFKSLHFVSEKMYGQIVIYDMKYGVGDKRGSSPLNKLKELYQMI</sequence>
<dbReference type="EMBL" id="BK059091">
    <property type="protein sequence ID" value="DAE28871.1"/>
    <property type="molecule type" value="Genomic_DNA"/>
</dbReference>